<evidence type="ECO:0000256" key="5">
    <source>
        <dbReference type="ARBA" id="ARBA00058766"/>
    </source>
</evidence>
<evidence type="ECO:0000256" key="1">
    <source>
        <dbReference type="ARBA" id="ARBA00009477"/>
    </source>
</evidence>
<dbReference type="Pfam" id="PF25973">
    <property type="entry name" value="BSH_CzcB"/>
    <property type="match status" value="1"/>
</dbReference>
<evidence type="ECO:0000313" key="12">
    <source>
        <dbReference type="Proteomes" id="UP000035762"/>
    </source>
</evidence>
<keyword evidence="6" id="KW-0732">Signal</keyword>
<dbReference type="AlphaFoldDB" id="A0A090MK14"/>
<evidence type="ECO:0000256" key="3">
    <source>
        <dbReference type="ARBA" id="ARBA00022833"/>
    </source>
</evidence>
<dbReference type="PANTHER" id="PTHR30097">
    <property type="entry name" value="CATION EFFLUX SYSTEM PROTEIN CUSB"/>
    <property type="match status" value="1"/>
</dbReference>
<dbReference type="GO" id="GO:0022857">
    <property type="term" value="F:transmembrane transporter activity"/>
    <property type="evidence" value="ECO:0007669"/>
    <property type="project" value="InterPro"/>
</dbReference>
<feature type="domain" description="CzcB-like barrel-sandwich hybrid" evidence="9">
    <location>
        <begin position="95"/>
        <end position="249"/>
    </location>
</feature>
<feature type="signal peptide" evidence="6">
    <location>
        <begin position="1"/>
        <end position="19"/>
    </location>
</feature>
<dbReference type="FunFam" id="2.40.420.20:FF:000006">
    <property type="entry name" value="RND family efflux transporter MFP subunit"/>
    <property type="match status" value="1"/>
</dbReference>
<dbReference type="Pfam" id="PF25893">
    <property type="entry name" value="HH_CzcB"/>
    <property type="match status" value="1"/>
</dbReference>
<feature type="domain" description="CusB-like beta-barrel" evidence="8">
    <location>
        <begin position="253"/>
        <end position="324"/>
    </location>
</feature>
<dbReference type="GO" id="GO:0030288">
    <property type="term" value="C:outer membrane-bounded periplasmic space"/>
    <property type="evidence" value="ECO:0007669"/>
    <property type="project" value="TreeGrafter"/>
</dbReference>
<dbReference type="GO" id="GO:0046686">
    <property type="term" value="P:response to cadmium ion"/>
    <property type="evidence" value="ECO:0007669"/>
    <property type="project" value="UniProtKB-KW"/>
</dbReference>
<protein>
    <submittedName>
        <fullName evidence="11">Cation efflux system protein CzcB</fullName>
    </submittedName>
</protein>
<accession>A0A090MK14</accession>
<dbReference type="Gene3D" id="2.40.420.20">
    <property type="match status" value="1"/>
</dbReference>
<dbReference type="Gene3D" id="2.40.30.170">
    <property type="match status" value="1"/>
</dbReference>
<dbReference type="InterPro" id="IPR058648">
    <property type="entry name" value="HH_CzcB-like"/>
</dbReference>
<organism evidence="11 12">
    <name type="scientific">Afipia felis</name>
    <name type="common">Cat scratch disease bacillus</name>
    <dbReference type="NCBI Taxonomy" id="1035"/>
    <lineage>
        <taxon>Bacteria</taxon>
        <taxon>Pseudomonadati</taxon>
        <taxon>Pseudomonadota</taxon>
        <taxon>Alphaproteobacteria</taxon>
        <taxon>Hyphomicrobiales</taxon>
        <taxon>Nitrobacteraceae</taxon>
        <taxon>Afipia</taxon>
    </lineage>
</organism>
<evidence type="ECO:0000256" key="2">
    <source>
        <dbReference type="ARBA" id="ARBA00022448"/>
    </source>
</evidence>
<comment type="similarity">
    <text evidence="1">Belongs to the membrane fusion protein (MFP) (TC 8.A.1) family.</text>
</comment>
<evidence type="ECO:0000259" key="10">
    <source>
        <dbReference type="Pfam" id="PF25975"/>
    </source>
</evidence>
<evidence type="ECO:0000259" key="9">
    <source>
        <dbReference type="Pfam" id="PF25973"/>
    </source>
</evidence>
<feature type="domain" description="CzcB-like C-terminal circularly permuted SH3-like" evidence="10">
    <location>
        <begin position="335"/>
        <end position="395"/>
    </location>
</feature>
<name>A0A090MK14_AFIFE</name>
<evidence type="ECO:0000313" key="11">
    <source>
        <dbReference type="EMBL" id="CEG06647.1"/>
    </source>
</evidence>
<sequence length="405" mass="43380">MMSRSTIVALAFAAGAAIAALTPGLSTIVQRAVGTGPQSKIAISPKPSAPEPISGLLSMSDEQIKLAQIDLVDVGPAAIARRLVVPGSVVPDADRIAHVSVKLSGTVEELRKNIGEDVAKGEVIAVLESREVADAKSEYLAAKLTNDLQQDLSTRDKTLWDSRVGTEQQYLRSRNAAAQTEMRLKIARQKLLALGVGEKEIAAVPEAPEASLRRQDVRSPISGRVAERKVELGTAVGRDSLETELFVVVDLSRVWVELSVASSDLPLIKEGQIVKISARGFAKTTLGKIVFVSPLVDKDTRTARVVTEIPNPNQTWRPGSFVTAGIVLNERTVPVVVPATAIQKLDGQPIVFVRTKDGFEKRNVVVGEREDQALEIVSGLTPGEAVATTNTFALKAELSKPRDED</sequence>
<reference evidence="11 12" key="1">
    <citation type="journal article" date="2014" name="Genome Announc.">
        <title>Genome Sequence of Afipia felis Strain 76713, Isolated in Hospital Water Using an Amoeba Co-Culture Procedure.</title>
        <authorList>
            <person name="Benamar S."/>
            <person name="La Scola B."/>
            <person name="Croce O."/>
        </authorList>
    </citation>
    <scope>NUCLEOTIDE SEQUENCE [LARGE SCALE GENOMIC DNA]</scope>
    <source>
        <strain evidence="11 12">76713</strain>
    </source>
</reference>
<evidence type="ECO:0000259" key="8">
    <source>
        <dbReference type="Pfam" id="PF25954"/>
    </source>
</evidence>
<evidence type="ECO:0000256" key="6">
    <source>
        <dbReference type="SAM" id="SignalP"/>
    </source>
</evidence>
<gene>
    <name evidence="11" type="primary">czcB_1</name>
    <name evidence="11" type="ORF">BN961_00017</name>
</gene>
<evidence type="ECO:0000256" key="4">
    <source>
        <dbReference type="ARBA" id="ARBA00043263"/>
    </source>
</evidence>
<dbReference type="FunFam" id="2.40.30.170:FF:000010">
    <property type="entry name" value="Efflux RND transporter periplasmic adaptor subunit"/>
    <property type="match status" value="1"/>
</dbReference>
<dbReference type="EMBL" id="CCAZ020000001">
    <property type="protein sequence ID" value="CEG06647.1"/>
    <property type="molecule type" value="Genomic_DNA"/>
</dbReference>
<keyword evidence="3" id="KW-0862">Zinc</keyword>
<dbReference type="STRING" id="1035.BN961_00017"/>
<dbReference type="InterPro" id="IPR058647">
    <property type="entry name" value="BSH_CzcB-like"/>
</dbReference>
<dbReference type="Pfam" id="PF25954">
    <property type="entry name" value="Beta-barrel_RND_2"/>
    <property type="match status" value="1"/>
</dbReference>
<dbReference type="PANTHER" id="PTHR30097:SF4">
    <property type="entry name" value="SLR6042 PROTEIN"/>
    <property type="match status" value="1"/>
</dbReference>
<dbReference type="NCBIfam" id="TIGR01730">
    <property type="entry name" value="RND_mfp"/>
    <property type="match status" value="1"/>
</dbReference>
<comment type="caution">
    <text evidence="11">The sequence shown here is derived from an EMBL/GenBank/DDBJ whole genome shotgun (WGS) entry which is preliminary data.</text>
</comment>
<dbReference type="Proteomes" id="UP000035762">
    <property type="component" value="Unassembled WGS sequence"/>
</dbReference>
<dbReference type="InterPro" id="IPR058792">
    <property type="entry name" value="Beta-barrel_RND_2"/>
</dbReference>
<dbReference type="GO" id="GO:0015679">
    <property type="term" value="P:plasma membrane copper ion transport"/>
    <property type="evidence" value="ECO:0007669"/>
    <property type="project" value="TreeGrafter"/>
</dbReference>
<dbReference type="GO" id="GO:0046914">
    <property type="term" value="F:transition metal ion binding"/>
    <property type="evidence" value="ECO:0007669"/>
    <property type="project" value="TreeGrafter"/>
</dbReference>
<dbReference type="SUPFAM" id="SSF111369">
    <property type="entry name" value="HlyD-like secretion proteins"/>
    <property type="match status" value="1"/>
</dbReference>
<dbReference type="Pfam" id="PF25975">
    <property type="entry name" value="CzcB_C"/>
    <property type="match status" value="1"/>
</dbReference>
<dbReference type="InterPro" id="IPR058649">
    <property type="entry name" value="CzcB_C"/>
</dbReference>
<feature type="domain" description="CzcB-like alpha-helical hairpin" evidence="7">
    <location>
        <begin position="134"/>
        <end position="193"/>
    </location>
</feature>
<dbReference type="InterPro" id="IPR006143">
    <property type="entry name" value="RND_pump_MFP"/>
</dbReference>
<keyword evidence="4" id="KW-0105">Cadmium resistance</keyword>
<feature type="chain" id="PRO_5001859672" evidence="6">
    <location>
        <begin position="20"/>
        <end position="405"/>
    </location>
</feature>
<keyword evidence="2" id="KW-0813">Transport</keyword>
<proteinExistence type="inferred from homology"/>
<dbReference type="InterPro" id="IPR051909">
    <property type="entry name" value="MFP_Cation_Efflux"/>
</dbReference>
<dbReference type="GO" id="GO:0060003">
    <property type="term" value="P:copper ion export"/>
    <property type="evidence" value="ECO:0007669"/>
    <property type="project" value="TreeGrafter"/>
</dbReference>
<dbReference type="GO" id="GO:0016020">
    <property type="term" value="C:membrane"/>
    <property type="evidence" value="ECO:0007669"/>
    <property type="project" value="InterPro"/>
</dbReference>
<dbReference type="Gene3D" id="2.40.50.100">
    <property type="match status" value="1"/>
</dbReference>
<evidence type="ECO:0000259" key="7">
    <source>
        <dbReference type="Pfam" id="PF25893"/>
    </source>
</evidence>
<comment type="function">
    <text evidence="5">CzcA and CzcB together would act in zinc efflux nearly as effectively as the complete czc efflux system (CzcABC). The CzcB protein is thought to funnel zinc cations to the CzcA transport protein.</text>
</comment>
<keyword evidence="12" id="KW-1185">Reference proteome</keyword>